<comment type="similarity">
    <text evidence="3">Belongs to the major facilitator superfamily. TCR/Tet family.</text>
</comment>
<keyword evidence="7 8" id="KW-0472">Membrane</keyword>
<protein>
    <recommendedName>
        <fullName evidence="9">Major facilitator superfamily (MFS) profile domain-containing protein</fullName>
    </recommendedName>
</protein>
<dbReference type="EMBL" id="BMGG01000001">
    <property type="protein sequence ID" value="GGC50695.1"/>
    <property type="molecule type" value="Genomic_DNA"/>
</dbReference>
<dbReference type="PRINTS" id="PR01035">
    <property type="entry name" value="TCRTETA"/>
</dbReference>
<gene>
    <name evidence="10" type="ORF">GCM10010994_07310</name>
</gene>
<dbReference type="InterPro" id="IPR011701">
    <property type="entry name" value="MFS"/>
</dbReference>
<dbReference type="Pfam" id="PF07690">
    <property type="entry name" value="MFS_1"/>
    <property type="match status" value="1"/>
</dbReference>
<keyword evidence="6 8" id="KW-1133">Transmembrane helix</keyword>
<dbReference type="PANTHER" id="PTHR23504:SF15">
    <property type="entry name" value="MAJOR FACILITATOR SUPERFAMILY (MFS) PROFILE DOMAIN-CONTAINING PROTEIN"/>
    <property type="match status" value="1"/>
</dbReference>
<feature type="transmembrane region" description="Helical" evidence="8">
    <location>
        <begin position="386"/>
        <end position="409"/>
    </location>
</feature>
<evidence type="ECO:0000256" key="4">
    <source>
        <dbReference type="ARBA" id="ARBA00022448"/>
    </source>
</evidence>
<feature type="transmembrane region" description="Helical" evidence="8">
    <location>
        <begin position="292"/>
        <end position="310"/>
    </location>
</feature>
<feature type="transmembrane region" description="Helical" evidence="8">
    <location>
        <begin position="112"/>
        <end position="133"/>
    </location>
</feature>
<evidence type="ECO:0000256" key="2">
    <source>
        <dbReference type="ARBA" id="ARBA00004141"/>
    </source>
</evidence>
<dbReference type="InterPro" id="IPR036259">
    <property type="entry name" value="MFS_trans_sf"/>
</dbReference>
<evidence type="ECO:0000313" key="11">
    <source>
        <dbReference type="Proteomes" id="UP000637002"/>
    </source>
</evidence>
<dbReference type="Proteomes" id="UP000637002">
    <property type="component" value="Unassembled WGS sequence"/>
</dbReference>
<keyword evidence="5 8" id="KW-0812">Transmembrane</keyword>
<evidence type="ECO:0000256" key="7">
    <source>
        <dbReference type="ARBA" id="ARBA00023136"/>
    </source>
</evidence>
<accession>A0A916X759</accession>
<name>A0A916X759_9HYPH</name>
<evidence type="ECO:0000256" key="8">
    <source>
        <dbReference type="SAM" id="Phobius"/>
    </source>
</evidence>
<feature type="domain" description="Major facilitator superfamily (MFS) profile" evidence="9">
    <location>
        <begin position="17"/>
        <end position="411"/>
    </location>
</feature>
<feature type="transmembrane region" description="Helical" evidence="8">
    <location>
        <begin position="261"/>
        <end position="280"/>
    </location>
</feature>
<evidence type="ECO:0000256" key="5">
    <source>
        <dbReference type="ARBA" id="ARBA00022692"/>
    </source>
</evidence>
<dbReference type="Gene3D" id="1.20.1250.20">
    <property type="entry name" value="MFS general substrate transporter like domains"/>
    <property type="match status" value="1"/>
</dbReference>
<feature type="transmembrane region" description="Helical" evidence="8">
    <location>
        <begin position="349"/>
        <end position="374"/>
    </location>
</feature>
<evidence type="ECO:0000256" key="3">
    <source>
        <dbReference type="ARBA" id="ARBA00007520"/>
    </source>
</evidence>
<evidence type="ECO:0000256" key="1">
    <source>
        <dbReference type="ARBA" id="ARBA00003279"/>
    </source>
</evidence>
<evidence type="ECO:0000259" key="9">
    <source>
        <dbReference type="PROSITE" id="PS50850"/>
    </source>
</evidence>
<feature type="transmembrane region" description="Helical" evidence="8">
    <location>
        <begin position="56"/>
        <end position="75"/>
    </location>
</feature>
<organism evidence="10 11">
    <name type="scientific">Chelatococcus reniformis</name>
    <dbReference type="NCBI Taxonomy" id="1494448"/>
    <lineage>
        <taxon>Bacteria</taxon>
        <taxon>Pseudomonadati</taxon>
        <taxon>Pseudomonadota</taxon>
        <taxon>Alphaproteobacteria</taxon>
        <taxon>Hyphomicrobiales</taxon>
        <taxon>Chelatococcaceae</taxon>
        <taxon>Chelatococcus</taxon>
    </lineage>
</organism>
<dbReference type="GO" id="GO:0016020">
    <property type="term" value="C:membrane"/>
    <property type="evidence" value="ECO:0007669"/>
    <property type="project" value="UniProtKB-SubCell"/>
</dbReference>
<dbReference type="AlphaFoldDB" id="A0A916X759"/>
<dbReference type="InterPro" id="IPR005829">
    <property type="entry name" value="Sugar_transporter_CS"/>
</dbReference>
<comment type="subcellular location">
    <subcellularLocation>
        <location evidence="2">Membrane</location>
        <topology evidence="2">Multi-pass membrane protein</topology>
    </subcellularLocation>
</comment>
<feature type="transmembrane region" description="Helical" evidence="8">
    <location>
        <begin position="145"/>
        <end position="167"/>
    </location>
</feature>
<reference evidence="10" key="1">
    <citation type="journal article" date="2014" name="Int. J. Syst. Evol. Microbiol.">
        <title>Complete genome sequence of Corynebacterium casei LMG S-19264T (=DSM 44701T), isolated from a smear-ripened cheese.</title>
        <authorList>
            <consortium name="US DOE Joint Genome Institute (JGI-PGF)"/>
            <person name="Walter F."/>
            <person name="Albersmeier A."/>
            <person name="Kalinowski J."/>
            <person name="Ruckert C."/>
        </authorList>
    </citation>
    <scope>NUCLEOTIDE SEQUENCE</scope>
    <source>
        <strain evidence="10">CGMCC 1.12919</strain>
    </source>
</reference>
<evidence type="ECO:0000313" key="10">
    <source>
        <dbReference type="EMBL" id="GGC50695.1"/>
    </source>
</evidence>
<dbReference type="GO" id="GO:0022857">
    <property type="term" value="F:transmembrane transporter activity"/>
    <property type="evidence" value="ECO:0007669"/>
    <property type="project" value="InterPro"/>
</dbReference>
<keyword evidence="11" id="KW-1185">Reference proteome</keyword>
<proteinExistence type="inferred from homology"/>
<reference evidence="10" key="2">
    <citation type="submission" date="2020-09" db="EMBL/GenBank/DDBJ databases">
        <authorList>
            <person name="Sun Q."/>
            <person name="Zhou Y."/>
        </authorList>
    </citation>
    <scope>NUCLEOTIDE SEQUENCE</scope>
    <source>
        <strain evidence="10">CGMCC 1.12919</strain>
    </source>
</reference>
<feature type="transmembrane region" description="Helical" evidence="8">
    <location>
        <begin position="173"/>
        <end position="193"/>
    </location>
</feature>
<dbReference type="CDD" id="cd17388">
    <property type="entry name" value="MFS_TetA"/>
    <property type="match status" value="1"/>
</dbReference>
<dbReference type="InterPro" id="IPR020846">
    <property type="entry name" value="MFS_dom"/>
</dbReference>
<feature type="transmembrane region" description="Helical" evidence="8">
    <location>
        <begin position="316"/>
        <end position="337"/>
    </location>
</feature>
<dbReference type="PANTHER" id="PTHR23504">
    <property type="entry name" value="MAJOR FACILITATOR SUPERFAMILY DOMAIN-CONTAINING PROTEIN 10"/>
    <property type="match status" value="1"/>
</dbReference>
<dbReference type="InterPro" id="IPR001958">
    <property type="entry name" value="Tet-R_TetA/multi-R_MdtG-like"/>
</dbReference>
<comment type="function">
    <text evidence="1">Resistance to tetracycline by an active tetracycline efflux. This is an energy-dependent process that decreases the accumulation of the antibiotic in whole cells. This protein functions as a metal-tetracycline/H(+) antiporter.</text>
</comment>
<dbReference type="PROSITE" id="PS50850">
    <property type="entry name" value="MFS"/>
    <property type="match status" value="1"/>
</dbReference>
<dbReference type="SUPFAM" id="SSF103473">
    <property type="entry name" value="MFS general substrate transporter"/>
    <property type="match status" value="1"/>
</dbReference>
<feature type="transmembrane region" description="Helical" evidence="8">
    <location>
        <begin position="87"/>
        <end position="106"/>
    </location>
</feature>
<feature type="transmembrane region" description="Helical" evidence="8">
    <location>
        <begin position="225"/>
        <end position="249"/>
    </location>
</feature>
<dbReference type="PROSITE" id="PS00216">
    <property type="entry name" value="SUGAR_TRANSPORT_1"/>
    <property type="match status" value="1"/>
</dbReference>
<feature type="transmembrane region" description="Helical" evidence="8">
    <location>
        <begin position="16"/>
        <end position="36"/>
    </location>
</feature>
<evidence type="ECO:0000256" key="6">
    <source>
        <dbReference type="ARBA" id="ARBA00022989"/>
    </source>
</evidence>
<comment type="caution">
    <text evidence="10">The sequence shown here is derived from an EMBL/GenBank/DDBJ whole genome shotgun (WGS) entry which is preliminary data.</text>
</comment>
<sequence length="419" mass="43291">MPAPVATSAAPPRRNAALGFIFVAVLIDVMSLGLIIPVLPKLVEGFTGDTARAAEMLGLFGTAWALMQFVAAPVLGLLSDRYGRRPVLLLSIFGFGFDYVMMALAPSLAWLFVGRVISGITAASFSAAGAYIADVTKPEDRAKSFGLVGAAWGVGFVLGPAIGGLLGEWGPRVPFWAAAAFAFVNGLYGLFVLPESLPPERRSPFRWRRANPLGSLALLRSHPELLGLAAVTFLFQLAHHVLPSIFVLYTSYRYGWGTSELGLMLAATGVANIVVQALLVGPISRAVGDRGALLAGLACGALGFAIYGLAPTALVYWLGLPVFALVGLIQPAVMALMTRRVGAAEQGQLQGASASIIGLTGLIGPGLFTLAFAWSIRGDASQALPGLAVLLAAGLMAAAALLAAAVTAASPARQGEDPG</sequence>
<keyword evidence="4" id="KW-0813">Transport</keyword>
<dbReference type="RefSeq" id="WP_188607724.1">
    <property type="nucleotide sequence ID" value="NZ_BMGG01000001.1"/>
</dbReference>